<gene>
    <name evidence="1" type="ORF">Lsha_0018</name>
</gene>
<organism evidence="1 2">
    <name type="scientific">Legionella shakespearei DSM 23087</name>
    <dbReference type="NCBI Taxonomy" id="1122169"/>
    <lineage>
        <taxon>Bacteria</taxon>
        <taxon>Pseudomonadati</taxon>
        <taxon>Pseudomonadota</taxon>
        <taxon>Gammaproteobacteria</taxon>
        <taxon>Legionellales</taxon>
        <taxon>Legionellaceae</taxon>
        <taxon>Legionella</taxon>
    </lineage>
</organism>
<evidence type="ECO:0000313" key="1">
    <source>
        <dbReference type="EMBL" id="KTD67577.1"/>
    </source>
</evidence>
<evidence type="ECO:0000313" key="2">
    <source>
        <dbReference type="Proteomes" id="UP000054600"/>
    </source>
</evidence>
<dbReference type="PATRIC" id="fig|1122169.6.peg.19"/>
<accession>A0A0W0ZET2</accession>
<dbReference type="STRING" id="1122169.Lsha_0018"/>
<reference evidence="1 2" key="1">
    <citation type="submission" date="2015-11" db="EMBL/GenBank/DDBJ databases">
        <title>Genomic analysis of 38 Legionella species identifies large and diverse effector repertoires.</title>
        <authorList>
            <person name="Burstein D."/>
            <person name="Amaro F."/>
            <person name="Zusman T."/>
            <person name="Lifshitz Z."/>
            <person name="Cohen O."/>
            <person name="Gilbert J.A."/>
            <person name="Pupko T."/>
            <person name="Shuman H.A."/>
            <person name="Segal G."/>
        </authorList>
    </citation>
    <scope>NUCLEOTIDE SEQUENCE [LARGE SCALE GENOMIC DNA]</scope>
    <source>
        <strain evidence="1 2">ATCC 49655</strain>
    </source>
</reference>
<sequence length="882" mass="97351">MDAEQKKRIIKRYIKEKSANPEAVNLGDDALAPYAALDGLLDYIDGNNRGLFDLATFEANQGQWEQFTDILNYASTFTAGSPPALTKISLRSADFGLQYWRNARDINALPKDNYYARPTSKPAVADADLDQKIQGSRAKLYALTQTFPQATAFDPANTEQVKTRIATLNQQMKPLQDGTVQKAALQKQLNILLDLNKVNQLERITIPQDNGAPLTFCTLAEAAGGVTEKVSLIGLAKVKTQLGQLCARNNLTVDLYDTERGQYKLNTEAIIKLPKHGEIKEVQHEALALNISRMLGLNTTASTSISYNGHPALFVPFDDIRLLSDFATGKTFTAGLGFSGQTYTHYSTINPVGDGIQADRFVDDFGTALGLLYLSSDTDAVGGYCQNKALQNCKSLFIFDQVIMDSDKFALDSRLSLQPDQFFVKHLRHGKGRNRTLIEDSPMTTKYASLMQLKEDSGKILQYLSHVAWQHHNRGEVIKQQLKGQITKEVRDQLNAELKDVQILEKDAETLKSKIQARIKKIDEILPKVTGAVSANEVRQVLILEKLLHNPVLFSDDGRPYKNPWTTRQDNPAQSVTDLNNGSVEITFKNKVSPEMLAFIKRQGGGDSLTLTSPKVITVSKAHLNALSEGMLHPEHTVNLNANAHYLDAADLAQIKDAYTDGHRTRIISAIADYQAVMNNRAKSTPDKMACLVKTEADLKAFIQTAKDKGFGLHVLKKFHFDEQQRLQALMNPALIPANLNQAFAAALKLDRVSEFNEVVREAITHNKLTDAQFTGFLASCIQKEALATNHSTAQRESLALSQDAQRVMAHLKLPVAPLIVQLGGPVMPDDRLARIDPIAALEADLQVEHDLLISRAITVSPSTSPVAAVDDKVNEQIAVKI</sequence>
<protein>
    <submittedName>
        <fullName evidence="1">Coiled-coil protein</fullName>
    </submittedName>
</protein>
<name>A0A0W0ZET2_9GAMM</name>
<dbReference type="AlphaFoldDB" id="A0A0W0ZET2"/>
<keyword evidence="2" id="KW-1185">Reference proteome</keyword>
<dbReference type="EMBL" id="LNYW01000001">
    <property type="protein sequence ID" value="KTD67577.1"/>
    <property type="molecule type" value="Genomic_DNA"/>
</dbReference>
<proteinExistence type="predicted"/>
<dbReference type="OrthoDB" id="5650734at2"/>
<dbReference type="RefSeq" id="WP_018575794.1">
    <property type="nucleotide sequence ID" value="NZ_KB892381.1"/>
</dbReference>
<dbReference type="eggNOG" id="ENOG5030T55">
    <property type="taxonomic scope" value="Bacteria"/>
</dbReference>
<comment type="caution">
    <text evidence="1">The sequence shown here is derived from an EMBL/GenBank/DDBJ whole genome shotgun (WGS) entry which is preliminary data.</text>
</comment>
<dbReference type="Proteomes" id="UP000054600">
    <property type="component" value="Unassembled WGS sequence"/>
</dbReference>